<evidence type="ECO:0000256" key="1">
    <source>
        <dbReference type="SAM" id="SignalP"/>
    </source>
</evidence>
<organism evidence="2">
    <name type="scientific">Glossina morsitans morsitans</name>
    <name type="common">Savannah tsetse fly</name>
    <dbReference type="NCBI Taxonomy" id="37546"/>
    <lineage>
        <taxon>Eukaryota</taxon>
        <taxon>Metazoa</taxon>
        <taxon>Ecdysozoa</taxon>
        <taxon>Arthropoda</taxon>
        <taxon>Hexapoda</taxon>
        <taxon>Insecta</taxon>
        <taxon>Pterygota</taxon>
        <taxon>Neoptera</taxon>
        <taxon>Endopterygota</taxon>
        <taxon>Diptera</taxon>
        <taxon>Brachycera</taxon>
        <taxon>Muscomorpha</taxon>
        <taxon>Hippoboscoidea</taxon>
        <taxon>Glossinidae</taxon>
        <taxon>Glossina</taxon>
    </lineage>
</organism>
<reference evidence="2" key="2">
    <citation type="submission" date="2010-01" db="EMBL/GenBank/DDBJ databases">
        <authorList>
            <consortium name="International Glossina Genome Initiative"/>
            <person name="da Silva J."/>
            <person name="Ribeiro J.M.C."/>
            <person name="Abbeele J.V."/>
            <person name="Attardo G."/>
            <person name="Hao Z."/>
            <person name="Haines L.R."/>
            <person name="Soares M.B."/>
            <person name="Berriman M."/>
            <person name="Aksoy S."/>
            <person name="Lehane M.J."/>
        </authorList>
    </citation>
    <scope>NUCLEOTIDE SEQUENCE</scope>
    <source>
        <tissue evidence="2">Salivary gland</tissue>
    </source>
</reference>
<proteinExistence type="evidence at transcript level"/>
<protein>
    <submittedName>
        <fullName evidence="2">Hypothetical secreted peptide</fullName>
    </submittedName>
</protein>
<feature type="chain" id="PRO_5003051080" evidence="1">
    <location>
        <begin position="31"/>
        <end position="64"/>
    </location>
</feature>
<reference evidence="2" key="1">
    <citation type="journal article" date="2010" name="BMC Genomics">
        <title>An insight into the sialome of Glossina morsitans morsitans.</title>
        <authorList>
            <person name="Alves-Silva J."/>
            <person name="Ribeiro J.M."/>
            <person name="Van Den Abbeele J."/>
            <person name="Attardo G."/>
            <person name="Hao Z."/>
            <person name="Haines L.R."/>
            <person name="Soares M.B."/>
            <person name="Berriman M."/>
            <person name="Aksoy S."/>
            <person name="Lehane M.J."/>
        </authorList>
    </citation>
    <scope>NUCLEOTIDE SEQUENCE</scope>
    <source>
        <tissue evidence="2">Salivary gland</tissue>
    </source>
</reference>
<dbReference type="EMBL" id="EZ424480">
    <property type="protein sequence ID" value="ADD20756.1"/>
    <property type="molecule type" value="mRNA"/>
</dbReference>
<name>D3TSS8_GLOMM</name>
<evidence type="ECO:0000313" key="2">
    <source>
        <dbReference type="EMBL" id="ADD20756.1"/>
    </source>
</evidence>
<feature type="signal peptide" evidence="1">
    <location>
        <begin position="1"/>
        <end position="30"/>
    </location>
</feature>
<dbReference type="AlphaFoldDB" id="D3TSS8"/>
<sequence length="64" mass="7230">MVRQTQKKKIFAIPLCFCLVSTLNLSSSVAAPTSHSTLTSGHSIPHIMYKHSRQLEKQYNPLLF</sequence>
<keyword evidence="1" id="KW-0732">Signal</keyword>
<accession>D3TSS8</accession>